<dbReference type="PANTHER" id="PTHR43177:SF5">
    <property type="entry name" value="ANAEROBIC DIMETHYL SULFOXIDE REDUCTASE CHAIN B-RELATED"/>
    <property type="match status" value="1"/>
</dbReference>
<evidence type="ECO:0000256" key="7">
    <source>
        <dbReference type="ARBA" id="ARBA00023014"/>
    </source>
</evidence>
<feature type="domain" description="4Fe-4S ferredoxin-type" evidence="8">
    <location>
        <begin position="50"/>
        <end position="81"/>
    </location>
</feature>
<evidence type="ECO:0000313" key="9">
    <source>
        <dbReference type="EMBL" id="HFC98494.1"/>
    </source>
</evidence>
<feature type="domain" description="4Fe-4S ferredoxin-type" evidence="8">
    <location>
        <begin position="4"/>
        <end position="34"/>
    </location>
</feature>
<dbReference type="InterPro" id="IPR050954">
    <property type="entry name" value="ET_IronSulfur_Cluster-Binding"/>
</dbReference>
<dbReference type="PROSITE" id="PS00198">
    <property type="entry name" value="4FE4S_FER_1"/>
    <property type="match status" value="1"/>
</dbReference>
<organism evidence="9">
    <name type="scientific">Thermosulfurimonas dismutans</name>
    <dbReference type="NCBI Taxonomy" id="999894"/>
    <lineage>
        <taxon>Bacteria</taxon>
        <taxon>Pseudomonadati</taxon>
        <taxon>Thermodesulfobacteriota</taxon>
        <taxon>Thermodesulfobacteria</taxon>
        <taxon>Thermodesulfobacteriales</taxon>
        <taxon>Thermodesulfobacteriaceae</taxon>
        <taxon>Thermosulfurimonas</taxon>
    </lineage>
</organism>
<dbReference type="GO" id="GO:0046872">
    <property type="term" value="F:metal ion binding"/>
    <property type="evidence" value="ECO:0007669"/>
    <property type="project" value="UniProtKB-KW"/>
</dbReference>
<name>A0A7C3CT83_9BACT</name>
<keyword evidence="3" id="KW-0479">Metal-binding</keyword>
<keyword evidence="7" id="KW-0411">Iron-sulfur</keyword>
<dbReference type="PROSITE" id="PS51379">
    <property type="entry name" value="4FE4S_FER_2"/>
    <property type="match status" value="3"/>
</dbReference>
<keyword evidence="6" id="KW-0408">Iron</keyword>
<dbReference type="GO" id="GO:0051539">
    <property type="term" value="F:4 iron, 4 sulfur cluster binding"/>
    <property type="evidence" value="ECO:0007669"/>
    <property type="project" value="UniProtKB-KW"/>
</dbReference>
<evidence type="ECO:0000256" key="5">
    <source>
        <dbReference type="ARBA" id="ARBA00022982"/>
    </source>
</evidence>
<gene>
    <name evidence="9" type="ORF">ENJ40_08580</name>
</gene>
<dbReference type="Gene3D" id="3.30.70.20">
    <property type="match status" value="2"/>
</dbReference>
<evidence type="ECO:0000259" key="8">
    <source>
        <dbReference type="PROSITE" id="PS51379"/>
    </source>
</evidence>
<evidence type="ECO:0000256" key="6">
    <source>
        <dbReference type="ARBA" id="ARBA00023004"/>
    </source>
</evidence>
<dbReference type="Proteomes" id="UP000886043">
    <property type="component" value="Unassembled WGS sequence"/>
</dbReference>
<keyword evidence="2" id="KW-0004">4Fe-4S</keyword>
<dbReference type="AlphaFoldDB" id="A0A7C3CT83"/>
<dbReference type="PANTHER" id="PTHR43177">
    <property type="entry name" value="PROTEIN NRFC"/>
    <property type="match status" value="1"/>
</dbReference>
<evidence type="ECO:0000256" key="3">
    <source>
        <dbReference type="ARBA" id="ARBA00022723"/>
    </source>
</evidence>
<dbReference type="Pfam" id="PF13247">
    <property type="entry name" value="Fer4_11"/>
    <property type="match status" value="1"/>
</dbReference>
<accession>A0A7C3CT83</accession>
<dbReference type="InterPro" id="IPR017900">
    <property type="entry name" value="4Fe4S_Fe_S_CS"/>
</dbReference>
<dbReference type="EMBL" id="DRMH01000115">
    <property type="protein sequence ID" value="HFC98494.1"/>
    <property type="molecule type" value="Genomic_DNA"/>
</dbReference>
<sequence>MRRYTLYHNARRCIGCHACEIHCKVNKNLPVGPILCEISCQPLKRVKNIPKTEFLFRSCYHCDDPLCVAACPTGAMKKREDGIVFVDETRCVGCMLCAGACPWHIPQYNPATGKAIKCDLCKDRIDRGLKPACVSKCTTKALELVELRPWGESPG</sequence>
<comment type="caution">
    <text evidence="9">The sequence shown here is derived from an EMBL/GenBank/DDBJ whole genome shotgun (WGS) entry which is preliminary data.</text>
</comment>
<reference evidence="9" key="1">
    <citation type="journal article" date="2020" name="mSystems">
        <title>Genome- and Community-Level Interaction Insights into Carbon Utilization and Element Cycling Functions of Hydrothermarchaeota in Hydrothermal Sediment.</title>
        <authorList>
            <person name="Zhou Z."/>
            <person name="Liu Y."/>
            <person name="Xu W."/>
            <person name="Pan J."/>
            <person name="Luo Z.H."/>
            <person name="Li M."/>
        </authorList>
    </citation>
    <scope>NUCLEOTIDE SEQUENCE [LARGE SCALE GENOMIC DNA]</scope>
    <source>
        <strain evidence="9">HyVt-483</strain>
    </source>
</reference>
<dbReference type="InterPro" id="IPR017896">
    <property type="entry name" value="4Fe4S_Fe-S-bd"/>
</dbReference>
<keyword evidence="5" id="KW-0249">Electron transport</keyword>
<protein>
    <submittedName>
        <fullName evidence="9">4Fe-4S dicluster domain-containing protein</fullName>
    </submittedName>
</protein>
<evidence type="ECO:0000256" key="4">
    <source>
        <dbReference type="ARBA" id="ARBA00022737"/>
    </source>
</evidence>
<keyword evidence="1" id="KW-0813">Transport</keyword>
<evidence type="ECO:0000256" key="2">
    <source>
        <dbReference type="ARBA" id="ARBA00022485"/>
    </source>
</evidence>
<proteinExistence type="predicted"/>
<evidence type="ECO:0000256" key="1">
    <source>
        <dbReference type="ARBA" id="ARBA00022448"/>
    </source>
</evidence>
<keyword evidence="4" id="KW-0677">Repeat</keyword>
<dbReference type="SUPFAM" id="SSF54862">
    <property type="entry name" value="4Fe-4S ferredoxins"/>
    <property type="match status" value="1"/>
</dbReference>
<feature type="domain" description="4Fe-4S ferredoxin-type" evidence="8">
    <location>
        <begin position="82"/>
        <end position="111"/>
    </location>
</feature>